<reference evidence="2 3" key="1">
    <citation type="submission" date="2019-05" db="EMBL/GenBank/DDBJ databases">
        <authorList>
            <person name="Qu J.-H."/>
        </authorList>
    </citation>
    <scope>NUCLEOTIDE SEQUENCE [LARGE SCALE GENOMIC DNA]</scope>
    <source>
        <strain evidence="2 3">NS28</strain>
    </source>
</reference>
<evidence type="ECO:0000313" key="3">
    <source>
        <dbReference type="Proteomes" id="UP000323994"/>
    </source>
</evidence>
<evidence type="ECO:0000313" key="2">
    <source>
        <dbReference type="EMBL" id="KAA6438452.1"/>
    </source>
</evidence>
<gene>
    <name evidence="2" type="ORF">FEM33_17350</name>
</gene>
<evidence type="ECO:0000259" key="1">
    <source>
        <dbReference type="Pfam" id="PF00149"/>
    </source>
</evidence>
<keyword evidence="3" id="KW-1185">Reference proteome</keyword>
<accession>A0A5M8QWR9</accession>
<proteinExistence type="predicted"/>
<dbReference type="Gene3D" id="3.60.21.10">
    <property type="match status" value="1"/>
</dbReference>
<dbReference type="RefSeq" id="WP_139013254.1">
    <property type="nucleotide sequence ID" value="NZ_VBSN01000049.1"/>
</dbReference>
<dbReference type="Proteomes" id="UP000323994">
    <property type="component" value="Unassembled WGS sequence"/>
</dbReference>
<dbReference type="AlphaFoldDB" id="A0A5M8QWR9"/>
<dbReference type="EMBL" id="VBSN01000049">
    <property type="protein sequence ID" value="KAA6438452.1"/>
    <property type="molecule type" value="Genomic_DNA"/>
</dbReference>
<sequence length="231" mass="26191">MKLIAIGDIHGRNAWKEIIKSTDADKIVFVGDYFDSKDLVLAKEQIDNFNQILALKRNNPNKVVLLFGNHDFHYLSEAGEQYSGFQFGNQYEIKEVLNEAFREKLVQMAYIRNGFLFSHAGVTNTWLTKHGYAGQPLDEFINDLFYFQPQRFRFQAGKNGSSSGDDVTQSPIWVRPESLRTDAVNGFVQVAGHTQQRSLTITDDLVLIDTLRTSGEYLVIENDQPAAVHIG</sequence>
<dbReference type="SUPFAM" id="SSF56300">
    <property type="entry name" value="Metallo-dependent phosphatases"/>
    <property type="match status" value="1"/>
</dbReference>
<dbReference type="InterPro" id="IPR004843">
    <property type="entry name" value="Calcineurin-like_PHP"/>
</dbReference>
<protein>
    <recommendedName>
        <fullName evidence="1">Calcineurin-like phosphoesterase domain-containing protein</fullName>
    </recommendedName>
</protein>
<dbReference type="GO" id="GO:0016787">
    <property type="term" value="F:hydrolase activity"/>
    <property type="evidence" value="ECO:0007669"/>
    <property type="project" value="InterPro"/>
</dbReference>
<name>A0A5M8QWR9_9BACT</name>
<dbReference type="Pfam" id="PF00149">
    <property type="entry name" value="Metallophos"/>
    <property type="match status" value="1"/>
</dbReference>
<dbReference type="InterPro" id="IPR029052">
    <property type="entry name" value="Metallo-depent_PP-like"/>
</dbReference>
<comment type="caution">
    <text evidence="2">The sequence shown here is derived from an EMBL/GenBank/DDBJ whole genome shotgun (WGS) entry which is preliminary data.</text>
</comment>
<organism evidence="2 3">
    <name type="scientific">Dyadobacter flavalbus</name>
    <dbReference type="NCBI Taxonomy" id="2579942"/>
    <lineage>
        <taxon>Bacteria</taxon>
        <taxon>Pseudomonadati</taxon>
        <taxon>Bacteroidota</taxon>
        <taxon>Cytophagia</taxon>
        <taxon>Cytophagales</taxon>
        <taxon>Spirosomataceae</taxon>
        <taxon>Dyadobacter</taxon>
    </lineage>
</organism>
<dbReference type="OrthoDB" id="9808081at2"/>
<feature type="domain" description="Calcineurin-like phosphoesterase" evidence="1">
    <location>
        <begin position="1"/>
        <end position="143"/>
    </location>
</feature>